<dbReference type="PRINTS" id="PR00463">
    <property type="entry name" value="EP450I"/>
</dbReference>
<dbReference type="InterPro" id="IPR036396">
    <property type="entry name" value="Cyt_P450_sf"/>
</dbReference>
<evidence type="ECO:0000313" key="7">
    <source>
        <dbReference type="Proteomes" id="UP000238220"/>
    </source>
</evidence>
<keyword evidence="4 5" id="KW-0408">Iron</keyword>
<comment type="similarity">
    <text evidence="1">Belongs to the cytochrome P450 family.</text>
</comment>
<keyword evidence="7" id="KW-1185">Reference proteome</keyword>
<name>A0A2S5TFQ9_9GAMM</name>
<dbReference type="GO" id="GO:0005506">
    <property type="term" value="F:iron ion binding"/>
    <property type="evidence" value="ECO:0007669"/>
    <property type="project" value="InterPro"/>
</dbReference>
<dbReference type="Gene3D" id="1.10.630.10">
    <property type="entry name" value="Cytochrome P450"/>
    <property type="match status" value="1"/>
</dbReference>
<evidence type="ECO:0000256" key="3">
    <source>
        <dbReference type="ARBA" id="ARBA00022723"/>
    </source>
</evidence>
<dbReference type="Proteomes" id="UP000238220">
    <property type="component" value="Unassembled WGS sequence"/>
</dbReference>
<dbReference type="InterPro" id="IPR002401">
    <property type="entry name" value="Cyt_P450_E_grp-I"/>
</dbReference>
<feature type="binding site" description="axial binding residue" evidence="5">
    <location>
        <position position="403"/>
    </location>
    <ligand>
        <name>heme</name>
        <dbReference type="ChEBI" id="CHEBI:30413"/>
    </ligand>
    <ligandPart>
        <name>Fe</name>
        <dbReference type="ChEBI" id="CHEBI:18248"/>
    </ligandPart>
</feature>
<dbReference type="PANTHER" id="PTHR24304">
    <property type="entry name" value="CYTOCHROME P450 FAMILY 7"/>
    <property type="match status" value="1"/>
</dbReference>
<dbReference type="GO" id="GO:0004497">
    <property type="term" value="F:monooxygenase activity"/>
    <property type="evidence" value="ECO:0007669"/>
    <property type="project" value="InterPro"/>
</dbReference>
<proteinExistence type="inferred from homology"/>
<keyword evidence="2 5" id="KW-0349">Heme</keyword>
<dbReference type="CDD" id="cd00302">
    <property type="entry name" value="cytochrome_P450"/>
    <property type="match status" value="1"/>
</dbReference>
<reference evidence="6 7" key="1">
    <citation type="submission" date="2018-02" db="EMBL/GenBank/DDBJ databases">
        <title>Genome sequencing of Solimonas sp. HR-BB.</title>
        <authorList>
            <person name="Lee Y."/>
            <person name="Jeon C.O."/>
        </authorList>
    </citation>
    <scope>NUCLEOTIDE SEQUENCE [LARGE SCALE GENOMIC DNA]</scope>
    <source>
        <strain evidence="6 7">HR-BB</strain>
    </source>
</reference>
<dbReference type="PANTHER" id="PTHR24304:SF2">
    <property type="entry name" value="24-HYDROXYCHOLESTEROL 7-ALPHA-HYDROXYLASE"/>
    <property type="match status" value="1"/>
</dbReference>
<accession>A0A2S5TFQ9</accession>
<organism evidence="6 7">
    <name type="scientific">Solimonas fluminis</name>
    <dbReference type="NCBI Taxonomy" id="2086571"/>
    <lineage>
        <taxon>Bacteria</taxon>
        <taxon>Pseudomonadati</taxon>
        <taxon>Pseudomonadota</taxon>
        <taxon>Gammaproteobacteria</taxon>
        <taxon>Nevskiales</taxon>
        <taxon>Nevskiaceae</taxon>
        <taxon>Solimonas</taxon>
    </lineage>
</organism>
<dbReference type="GO" id="GO:0016705">
    <property type="term" value="F:oxidoreductase activity, acting on paired donors, with incorporation or reduction of molecular oxygen"/>
    <property type="evidence" value="ECO:0007669"/>
    <property type="project" value="InterPro"/>
</dbReference>
<evidence type="ECO:0000256" key="1">
    <source>
        <dbReference type="ARBA" id="ARBA00010617"/>
    </source>
</evidence>
<gene>
    <name evidence="6" type="ORF">C3942_12860</name>
</gene>
<evidence type="ECO:0000313" key="6">
    <source>
        <dbReference type="EMBL" id="PPE73678.1"/>
    </source>
</evidence>
<evidence type="ECO:0000256" key="2">
    <source>
        <dbReference type="ARBA" id="ARBA00022617"/>
    </source>
</evidence>
<evidence type="ECO:0000256" key="5">
    <source>
        <dbReference type="PIRSR" id="PIRSR602401-1"/>
    </source>
</evidence>
<dbReference type="SUPFAM" id="SSF48264">
    <property type="entry name" value="Cytochrome P450"/>
    <property type="match status" value="1"/>
</dbReference>
<dbReference type="OrthoDB" id="9764248at2"/>
<protein>
    <submittedName>
        <fullName evidence="6">Cytochrome P450</fullName>
    </submittedName>
</protein>
<dbReference type="InterPro" id="IPR050529">
    <property type="entry name" value="CYP450_sterol_14alpha_dmase"/>
</dbReference>
<evidence type="ECO:0000256" key="4">
    <source>
        <dbReference type="ARBA" id="ARBA00023004"/>
    </source>
</evidence>
<sequence length="459" mass="51434">MSTPEAAVSLADATPPPMVRGLPLIGSTLEMAADPARFFVKCYQEYGSAFRVNVFGNHLTVIAGAEAANFMGTREGKDCLRSREAWEPLVKEFGASKMLSATDGELHKQLRAIMKRGFSKESIKGRYQEVLDITANSLDRDWKVGSMVPVVEAMQYLVVDQLGMVLTGKTPREYVKDIRTTILYILNVLVTRQRPQFMMKFPEYKRAKARMFELGRQMIADYRAKKSPTPEEYKTLIDDVMDAHARDPELVPEGDLIMLMTGPYVAGLDTVANTTSAIVYTVLKHPGVLPRIQAEVDAFFAKGPVNEDEFMKSLPLLNGAIMETMRLFPIAVAQIRTANKDFVFGGHRINEGELIYLGTAVPHYQDQFYPDAEKFDIERYTKERAEHMQVGAYSPYGRGHHTCLGKSLAEVLLAMTMAQLFHRFDLELPSPGYVLKTKTAPTPGPAMSFKVRVKGRRKS</sequence>
<dbReference type="EMBL" id="PSNW01000006">
    <property type="protein sequence ID" value="PPE73678.1"/>
    <property type="molecule type" value="Genomic_DNA"/>
</dbReference>
<dbReference type="Pfam" id="PF00067">
    <property type="entry name" value="p450"/>
    <property type="match status" value="1"/>
</dbReference>
<dbReference type="InterPro" id="IPR001128">
    <property type="entry name" value="Cyt_P450"/>
</dbReference>
<comment type="caution">
    <text evidence="6">The sequence shown here is derived from an EMBL/GenBank/DDBJ whole genome shotgun (WGS) entry which is preliminary data.</text>
</comment>
<dbReference type="PRINTS" id="PR00385">
    <property type="entry name" value="P450"/>
</dbReference>
<comment type="cofactor">
    <cofactor evidence="5">
        <name>heme</name>
        <dbReference type="ChEBI" id="CHEBI:30413"/>
    </cofactor>
</comment>
<dbReference type="RefSeq" id="WP_104230739.1">
    <property type="nucleotide sequence ID" value="NZ_PSNW01000006.1"/>
</dbReference>
<keyword evidence="3 5" id="KW-0479">Metal-binding</keyword>
<dbReference type="AlphaFoldDB" id="A0A2S5TFQ9"/>
<dbReference type="GO" id="GO:0020037">
    <property type="term" value="F:heme binding"/>
    <property type="evidence" value="ECO:0007669"/>
    <property type="project" value="InterPro"/>
</dbReference>